<keyword evidence="1" id="KW-1133">Transmembrane helix</keyword>
<gene>
    <name evidence="2" type="ORF">MACJ_004024</name>
</gene>
<evidence type="ECO:0000256" key="1">
    <source>
        <dbReference type="SAM" id="Phobius"/>
    </source>
</evidence>
<proteinExistence type="predicted"/>
<keyword evidence="1" id="KW-0472">Membrane</keyword>
<name>A0A976SL24_THEOR</name>
<evidence type="ECO:0000313" key="3">
    <source>
        <dbReference type="Proteomes" id="UP000244803"/>
    </source>
</evidence>
<feature type="transmembrane region" description="Helical" evidence="1">
    <location>
        <begin position="20"/>
        <end position="42"/>
    </location>
</feature>
<sequence length="396" mass="46349">MLNSHATTRQQSNMDLSKFWAFRLINILFTISIFLIVSLLVIPIPYFHKLRRPTIIDLDFNHSSYSHAIKLTTRKLPGSVLSVSFTTHNSDHIIGSTTFGDLTLSRSDNSIARFVNAHYHEKRKGLPFRLLVVDVYKRAYVFRRFISNNYDGPKYKQIEGWTYVMNSDAREQEHVVLSNLMFNNINYVFKTQYEDKSGKIITHYVTDPYHLFSQVWAGSTLLNLDAFPTNRIITTIYHGASDSYKIIITSFNRTMLEPQNKVLYCFGECQAYYNKSDFFTNFDLDIDDETFVINRYEGPKTKGVLYKYDQNKADGLVLFDYKYEGYKYEIVFGDHSESYVSPNVGPFAAQLLEIKPETYDRILLLSYPPKEPIPPNYYIFDRMDLYNKFVCLFHMD</sequence>
<dbReference type="AlphaFoldDB" id="A0A976SL24"/>
<organism evidence="2 3">
    <name type="scientific">Theileria orientalis</name>
    <dbReference type="NCBI Taxonomy" id="68886"/>
    <lineage>
        <taxon>Eukaryota</taxon>
        <taxon>Sar</taxon>
        <taxon>Alveolata</taxon>
        <taxon>Apicomplexa</taxon>
        <taxon>Aconoidasida</taxon>
        <taxon>Piroplasmida</taxon>
        <taxon>Theileriidae</taxon>
        <taxon>Theileria</taxon>
    </lineage>
</organism>
<accession>A0A976SL24</accession>
<evidence type="ECO:0000313" key="2">
    <source>
        <dbReference type="EMBL" id="UVC54477.1"/>
    </source>
</evidence>
<protein>
    <submittedName>
        <fullName evidence="2">Uncharacterized protein</fullName>
    </submittedName>
</protein>
<reference evidence="2" key="1">
    <citation type="submission" date="2022-07" db="EMBL/GenBank/DDBJ databases">
        <title>Evaluation of T. orientalis genome assembly methods using nanopore sequencing and analysis of variation between genomes.</title>
        <authorList>
            <person name="Yam J."/>
            <person name="Micallef M.L."/>
            <person name="Liu M."/>
            <person name="Djordjevic S.P."/>
            <person name="Bogema D.R."/>
            <person name="Jenkins C."/>
        </authorList>
    </citation>
    <scope>NUCLEOTIDE SEQUENCE</scope>
    <source>
        <strain evidence="2">Fish Creek</strain>
    </source>
</reference>
<dbReference type="Proteomes" id="UP000244803">
    <property type="component" value="Chromosome 4"/>
</dbReference>
<keyword evidence="1" id="KW-0812">Transmembrane</keyword>
<dbReference type="EMBL" id="CP056067">
    <property type="protein sequence ID" value="UVC54477.1"/>
    <property type="molecule type" value="Genomic_DNA"/>
</dbReference>